<dbReference type="Gene3D" id="3.40.50.720">
    <property type="entry name" value="NAD(P)-binding Rossmann-like Domain"/>
    <property type="match status" value="2"/>
</dbReference>
<dbReference type="InterPro" id="IPR036291">
    <property type="entry name" value="NAD(P)-bd_dom_sf"/>
</dbReference>
<name>A0A1H2PJY4_9BURK</name>
<evidence type="ECO:0000313" key="5">
    <source>
        <dbReference type="Proteomes" id="UP000243719"/>
    </source>
</evidence>
<keyword evidence="1" id="KW-0560">Oxidoreductase</keyword>
<evidence type="ECO:0000259" key="3">
    <source>
        <dbReference type="Pfam" id="PF02826"/>
    </source>
</evidence>
<dbReference type="PANTHER" id="PTHR43333">
    <property type="entry name" value="2-HACID_DH_C DOMAIN-CONTAINING PROTEIN"/>
    <property type="match status" value="1"/>
</dbReference>
<protein>
    <submittedName>
        <fullName evidence="4">Phosphoglycerate dehydrogenase</fullName>
    </submittedName>
</protein>
<evidence type="ECO:0000256" key="2">
    <source>
        <dbReference type="ARBA" id="ARBA00023027"/>
    </source>
</evidence>
<keyword evidence="2" id="KW-0520">NAD</keyword>
<evidence type="ECO:0000313" key="4">
    <source>
        <dbReference type="EMBL" id="SDV46668.1"/>
    </source>
</evidence>
<dbReference type="InterPro" id="IPR006140">
    <property type="entry name" value="D-isomer_DH_NAD-bd"/>
</dbReference>
<dbReference type="Proteomes" id="UP000243719">
    <property type="component" value="Unassembled WGS sequence"/>
</dbReference>
<dbReference type="RefSeq" id="WP_139169431.1">
    <property type="nucleotide sequence ID" value="NZ_FNLO01000001.1"/>
</dbReference>
<sequence>MIARPDSKGDAPERMSGSTAAGTRAVIYAENVDRRPAYRLERDQVVSALAKAWLGDAAHDEAAVADAKGMVERTFEIVVCDGDAPDLDALSRARYVAALRFDVSRLREHAGAVEMVHCLNAGVERYAPFDWLPAEAWLTNSSGIHAHRVGEYVTMAVLMLHQGMHRMWAAQRDHRWAPVWTHPVAGRRALIVGTGGLGQAAAIALSRLGLTVDGVSRSGRAVAGFDTVDTVASLDARLPTADFVVVACPLTAETRGLFGRERLARCKAGASLINVGRGPIVDSDALIEALASGHLNGAMLDVFDAEPLASDSPLWDCPNAVLTPHISCDVPDGYVELGLAVFAENVARRQRGEDPINIVDRQLGY</sequence>
<dbReference type="OrthoDB" id="9805416at2"/>
<dbReference type="GO" id="GO:0051287">
    <property type="term" value="F:NAD binding"/>
    <property type="evidence" value="ECO:0007669"/>
    <property type="project" value="InterPro"/>
</dbReference>
<evidence type="ECO:0000256" key="1">
    <source>
        <dbReference type="ARBA" id="ARBA00023002"/>
    </source>
</evidence>
<dbReference type="EMBL" id="FNLO01000001">
    <property type="protein sequence ID" value="SDV46668.1"/>
    <property type="molecule type" value="Genomic_DNA"/>
</dbReference>
<dbReference type="SUPFAM" id="SSF51735">
    <property type="entry name" value="NAD(P)-binding Rossmann-fold domains"/>
    <property type="match status" value="1"/>
</dbReference>
<dbReference type="PANTHER" id="PTHR43333:SF1">
    <property type="entry name" value="D-ISOMER SPECIFIC 2-HYDROXYACID DEHYDROGENASE NAD-BINDING DOMAIN-CONTAINING PROTEIN"/>
    <property type="match status" value="1"/>
</dbReference>
<dbReference type="CDD" id="cd05300">
    <property type="entry name" value="2-Hacid_dh_1"/>
    <property type="match status" value="1"/>
</dbReference>
<dbReference type="AlphaFoldDB" id="A0A1H2PJY4"/>
<keyword evidence="5" id="KW-1185">Reference proteome</keyword>
<dbReference type="STRING" id="1770053.SAMN05216551_101528"/>
<dbReference type="Pfam" id="PF02826">
    <property type="entry name" value="2-Hacid_dh_C"/>
    <property type="match status" value="1"/>
</dbReference>
<organism evidence="4 5">
    <name type="scientific">Chitinasiproducens palmae</name>
    <dbReference type="NCBI Taxonomy" id="1770053"/>
    <lineage>
        <taxon>Bacteria</taxon>
        <taxon>Pseudomonadati</taxon>
        <taxon>Pseudomonadota</taxon>
        <taxon>Betaproteobacteria</taxon>
        <taxon>Burkholderiales</taxon>
        <taxon>Burkholderiaceae</taxon>
        <taxon>Chitinasiproducens</taxon>
    </lineage>
</organism>
<dbReference type="GO" id="GO:0016491">
    <property type="term" value="F:oxidoreductase activity"/>
    <property type="evidence" value="ECO:0007669"/>
    <property type="project" value="UniProtKB-KW"/>
</dbReference>
<reference evidence="5" key="1">
    <citation type="submission" date="2016-09" db="EMBL/GenBank/DDBJ databases">
        <authorList>
            <person name="Varghese N."/>
            <person name="Submissions S."/>
        </authorList>
    </citation>
    <scope>NUCLEOTIDE SEQUENCE [LARGE SCALE GENOMIC DNA]</scope>
    <source>
        <strain evidence="5">JS23</strain>
    </source>
</reference>
<accession>A0A1H2PJY4</accession>
<proteinExistence type="predicted"/>
<gene>
    <name evidence="4" type="ORF">SAMN05216551_101528</name>
</gene>
<feature type="domain" description="D-isomer specific 2-hydroxyacid dehydrogenase NAD-binding" evidence="3">
    <location>
        <begin position="155"/>
        <end position="327"/>
    </location>
</feature>